<dbReference type="GO" id="GO:0020037">
    <property type="term" value="F:heme binding"/>
    <property type="evidence" value="ECO:0007669"/>
    <property type="project" value="InterPro"/>
</dbReference>
<dbReference type="AlphaFoldDB" id="A0AAV1SL40"/>
<dbReference type="Proteomes" id="UP001314170">
    <property type="component" value="Unassembled WGS sequence"/>
</dbReference>
<dbReference type="PANTHER" id="PTHR24286">
    <property type="entry name" value="CYTOCHROME P450 26"/>
    <property type="match status" value="1"/>
</dbReference>
<keyword evidence="3" id="KW-0408">Iron</keyword>
<evidence type="ECO:0000256" key="1">
    <source>
        <dbReference type="ARBA" id="ARBA00010617"/>
    </source>
</evidence>
<dbReference type="GO" id="GO:0016705">
    <property type="term" value="F:oxidoreductase activity, acting on paired donors, with incorporation or reduction of molecular oxygen"/>
    <property type="evidence" value="ECO:0007669"/>
    <property type="project" value="InterPro"/>
</dbReference>
<dbReference type="PANTHER" id="PTHR24286:SF217">
    <property type="entry name" value="OS07G0520300 PROTEIN"/>
    <property type="match status" value="1"/>
</dbReference>
<dbReference type="GO" id="GO:0005506">
    <property type="term" value="F:iron ion binding"/>
    <property type="evidence" value="ECO:0007669"/>
    <property type="project" value="InterPro"/>
</dbReference>
<evidence type="ECO:0000313" key="5">
    <source>
        <dbReference type="Proteomes" id="UP001314170"/>
    </source>
</evidence>
<evidence type="ECO:0000256" key="3">
    <source>
        <dbReference type="ARBA" id="ARBA00023004"/>
    </source>
</evidence>
<dbReference type="InterPro" id="IPR001128">
    <property type="entry name" value="Cyt_P450"/>
</dbReference>
<comment type="caution">
    <text evidence="4">The sequence shown here is derived from an EMBL/GenBank/DDBJ whole genome shotgun (WGS) entry which is preliminary data.</text>
</comment>
<proteinExistence type="inferred from homology"/>
<reference evidence="4 5" key="1">
    <citation type="submission" date="2024-01" db="EMBL/GenBank/DDBJ databases">
        <authorList>
            <person name="Waweru B."/>
        </authorList>
    </citation>
    <scope>NUCLEOTIDE SEQUENCE [LARGE SCALE GENOMIC DNA]</scope>
</reference>
<evidence type="ECO:0008006" key="6">
    <source>
        <dbReference type="Google" id="ProtNLM"/>
    </source>
</evidence>
<accession>A0AAV1SL40</accession>
<dbReference type="SUPFAM" id="SSF48264">
    <property type="entry name" value="Cytochrome P450"/>
    <property type="match status" value="1"/>
</dbReference>
<dbReference type="InterPro" id="IPR036396">
    <property type="entry name" value="Cyt_P450_sf"/>
</dbReference>
<keyword evidence="5" id="KW-1185">Reference proteome</keyword>
<sequence>MSLLGTPVLLLHGQAANKFIYTCDSNILDNQQPLSIRRVCGEKNILELSGHEHKRVRGALLSFLKPEALKQYVGKMDEEIRRHLEMHWHGKSKVLAMPSMKTLTFNVISSLIIGIEQGETRDILIELYYQLMKGIISLPINLPFTRFNRSLQASAKVRTILLDLLQEKRAALQNVTASRQQDFITTLLSLRNEDNSVVLSDEEIVDNVTVLMIAGHDTTSNLLSFLIRILATNPSVYSSVIQEQEEILKSKASMDLLTWDDLTRMKYTWRVAMESLRMTPPAFCSFRNVVKDFEYEGYLVPKGWRV</sequence>
<dbReference type="GO" id="GO:0016125">
    <property type="term" value="P:sterol metabolic process"/>
    <property type="evidence" value="ECO:0007669"/>
    <property type="project" value="TreeGrafter"/>
</dbReference>
<keyword evidence="2" id="KW-0479">Metal-binding</keyword>
<dbReference type="EMBL" id="CAWUPB010001184">
    <property type="protein sequence ID" value="CAK7351117.1"/>
    <property type="molecule type" value="Genomic_DNA"/>
</dbReference>
<name>A0AAV1SL40_9ROSI</name>
<dbReference type="Pfam" id="PF00067">
    <property type="entry name" value="p450"/>
    <property type="match status" value="1"/>
</dbReference>
<comment type="similarity">
    <text evidence="1">Belongs to the cytochrome P450 family.</text>
</comment>
<protein>
    <recommendedName>
        <fullName evidence="6">Cytochrome P450</fullName>
    </recommendedName>
</protein>
<dbReference type="GO" id="GO:0004497">
    <property type="term" value="F:monooxygenase activity"/>
    <property type="evidence" value="ECO:0007669"/>
    <property type="project" value="InterPro"/>
</dbReference>
<dbReference type="Gene3D" id="1.10.630.10">
    <property type="entry name" value="Cytochrome P450"/>
    <property type="match status" value="1"/>
</dbReference>
<evidence type="ECO:0000256" key="2">
    <source>
        <dbReference type="ARBA" id="ARBA00022723"/>
    </source>
</evidence>
<gene>
    <name evidence="4" type="ORF">DCAF_LOCUS23693</name>
</gene>
<evidence type="ECO:0000313" key="4">
    <source>
        <dbReference type="EMBL" id="CAK7351117.1"/>
    </source>
</evidence>
<organism evidence="4 5">
    <name type="scientific">Dovyalis caffra</name>
    <dbReference type="NCBI Taxonomy" id="77055"/>
    <lineage>
        <taxon>Eukaryota</taxon>
        <taxon>Viridiplantae</taxon>
        <taxon>Streptophyta</taxon>
        <taxon>Embryophyta</taxon>
        <taxon>Tracheophyta</taxon>
        <taxon>Spermatophyta</taxon>
        <taxon>Magnoliopsida</taxon>
        <taxon>eudicotyledons</taxon>
        <taxon>Gunneridae</taxon>
        <taxon>Pentapetalae</taxon>
        <taxon>rosids</taxon>
        <taxon>fabids</taxon>
        <taxon>Malpighiales</taxon>
        <taxon>Salicaceae</taxon>
        <taxon>Flacourtieae</taxon>
        <taxon>Dovyalis</taxon>
    </lineage>
</organism>